<gene>
    <name evidence="5" type="ORF">EC847_12137</name>
</gene>
<evidence type="ECO:0000259" key="4">
    <source>
        <dbReference type="PROSITE" id="PS50943"/>
    </source>
</evidence>
<dbReference type="PROSITE" id="PS50943">
    <property type="entry name" value="HTH_CROC1"/>
    <property type="match status" value="1"/>
</dbReference>
<dbReference type="PANTHER" id="PTHR36511:SF4">
    <property type="entry name" value="ANTITOXIN MQSA"/>
    <property type="match status" value="1"/>
</dbReference>
<dbReference type="SUPFAM" id="SSF47413">
    <property type="entry name" value="lambda repressor-like DNA-binding domains"/>
    <property type="match status" value="1"/>
</dbReference>
<evidence type="ECO:0000256" key="2">
    <source>
        <dbReference type="ARBA" id="ARBA00023125"/>
    </source>
</evidence>
<evidence type="ECO:0000313" key="6">
    <source>
        <dbReference type="Proteomes" id="UP000295530"/>
    </source>
</evidence>
<dbReference type="InterPro" id="IPR052359">
    <property type="entry name" value="HTH-type_reg/antitoxin"/>
</dbReference>
<dbReference type="GO" id="GO:0003677">
    <property type="term" value="F:DNA binding"/>
    <property type="evidence" value="ECO:0007669"/>
    <property type="project" value="UniProtKB-KW"/>
</dbReference>
<keyword evidence="6" id="KW-1185">Reference proteome</keyword>
<name>A0A4R6DZF4_SCAGO</name>
<dbReference type="InterPro" id="IPR001387">
    <property type="entry name" value="Cro/C1-type_HTH"/>
</dbReference>
<evidence type="ECO:0000313" key="5">
    <source>
        <dbReference type="EMBL" id="TDN50294.1"/>
    </source>
</evidence>
<dbReference type="NCBIfam" id="TIGR03831">
    <property type="entry name" value="YgiT_finger"/>
    <property type="match status" value="1"/>
</dbReference>
<dbReference type="RefSeq" id="WP_133462220.1">
    <property type="nucleotide sequence ID" value="NZ_JALIGB010000013.1"/>
</dbReference>
<keyword evidence="1" id="KW-0805">Transcription regulation</keyword>
<dbReference type="SMART" id="SM00530">
    <property type="entry name" value="HTH_XRE"/>
    <property type="match status" value="1"/>
</dbReference>
<comment type="caution">
    <text evidence="5">The sequence shown here is derived from an EMBL/GenBank/DDBJ whole genome shotgun (WGS) entry which is preliminary data.</text>
</comment>
<dbReference type="EMBL" id="SNVX01000021">
    <property type="protein sequence ID" value="TDN50294.1"/>
    <property type="molecule type" value="Genomic_DNA"/>
</dbReference>
<organism evidence="5 6">
    <name type="scientific">Scandinavium goeteborgense</name>
    <dbReference type="NCBI Taxonomy" id="1851514"/>
    <lineage>
        <taxon>Bacteria</taxon>
        <taxon>Pseudomonadati</taxon>
        <taxon>Pseudomonadota</taxon>
        <taxon>Gammaproteobacteria</taxon>
        <taxon>Enterobacterales</taxon>
        <taxon>Enterobacteriaceae</taxon>
        <taxon>Scandinavium</taxon>
    </lineage>
</organism>
<evidence type="ECO:0000256" key="3">
    <source>
        <dbReference type="ARBA" id="ARBA00023163"/>
    </source>
</evidence>
<dbReference type="InterPro" id="IPR022453">
    <property type="entry name" value="Znf_MqsA-type"/>
</dbReference>
<dbReference type="InterPro" id="IPR022452">
    <property type="entry name" value="MqsA"/>
</dbReference>
<dbReference type="CDD" id="cd00093">
    <property type="entry name" value="HTH_XRE"/>
    <property type="match status" value="1"/>
</dbReference>
<dbReference type="NCBIfam" id="TIGR03830">
    <property type="entry name" value="CxxCG_CxxCG_HTH"/>
    <property type="match status" value="1"/>
</dbReference>
<dbReference type="InterPro" id="IPR010982">
    <property type="entry name" value="Lambda_DNA-bd_dom_sf"/>
</dbReference>
<reference evidence="5 6" key="1">
    <citation type="submission" date="2019-03" db="EMBL/GenBank/DDBJ databases">
        <title>Genomic analyses of the natural microbiome of Caenorhabditis elegans.</title>
        <authorList>
            <person name="Samuel B."/>
        </authorList>
    </citation>
    <scope>NUCLEOTIDE SEQUENCE [LARGE SCALE GENOMIC DNA]</scope>
    <source>
        <strain evidence="5 6">BIGb0156</strain>
    </source>
</reference>
<dbReference type="InterPro" id="IPR032758">
    <property type="entry name" value="MqsA/HigA-2"/>
</dbReference>
<sequence>MKCPVCGGAELKHETRDVVRDYKDQRTTIYGLTGDFCDACGEIILESDEGDKYASHLRSFKKVVNASEVDPAFIASVRKSLKLDQREAAEIFGGGVNAFSRYETGRVAPPRPLVLLFRIIEKHPELFDELKLTPARKLA</sequence>
<dbReference type="AlphaFoldDB" id="A0A4R6DZF4"/>
<dbReference type="PANTHER" id="PTHR36511">
    <property type="entry name" value="MERR FAMILY BACTERIAL REGULATORY PROTEIN"/>
    <property type="match status" value="1"/>
</dbReference>
<keyword evidence="2" id="KW-0238">DNA-binding</keyword>
<keyword evidence="3" id="KW-0804">Transcription</keyword>
<dbReference type="CDD" id="cd12870">
    <property type="entry name" value="MqsA"/>
    <property type="match status" value="1"/>
</dbReference>
<dbReference type="Gene3D" id="3.10.20.860">
    <property type="match status" value="1"/>
</dbReference>
<dbReference type="Pfam" id="PF15731">
    <property type="entry name" value="MqsA_antitoxin"/>
    <property type="match status" value="1"/>
</dbReference>
<protein>
    <submittedName>
        <fullName evidence="5">HTH-type transcriptional regulator/antitoxin MqsA</fullName>
    </submittedName>
</protein>
<proteinExistence type="predicted"/>
<dbReference type="Proteomes" id="UP000295530">
    <property type="component" value="Unassembled WGS sequence"/>
</dbReference>
<evidence type="ECO:0000256" key="1">
    <source>
        <dbReference type="ARBA" id="ARBA00023015"/>
    </source>
</evidence>
<dbReference type="OrthoDB" id="7349669at2"/>
<feature type="domain" description="HTH cro/C1-type" evidence="4">
    <location>
        <begin position="74"/>
        <end position="127"/>
    </location>
</feature>
<accession>A0A4R6DZF4</accession>
<dbReference type="Gene3D" id="1.10.260.40">
    <property type="entry name" value="lambda repressor-like DNA-binding domains"/>
    <property type="match status" value="1"/>
</dbReference>